<name>A0A101M2Z6_PICGL</name>
<proteinExistence type="predicted"/>
<protein>
    <submittedName>
        <fullName evidence="1">Uncharacterized protein</fullName>
    </submittedName>
</protein>
<evidence type="ECO:0000313" key="1">
    <source>
        <dbReference type="EMBL" id="KUM49997.1"/>
    </source>
</evidence>
<dbReference type="AlphaFoldDB" id="A0A101M2Z6"/>
<dbReference type="EMBL" id="LKAM01000002">
    <property type="protein sequence ID" value="KUM49997.1"/>
    <property type="molecule type" value="Genomic_DNA"/>
</dbReference>
<comment type="caution">
    <text evidence="1">The sequence shown here is derived from an EMBL/GenBank/DDBJ whole genome shotgun (WGS) entry which is preliminary data.</text>
</comment>
<keyword evidence="1" id="KW-0496">Mitochondrion</keyword>
<accession>A0A101M2Z6</accession>
<gene>
    <name evidence="1" type="ORF">ABT39_MTgene3225</name>
</gene>
<organism evidence="1">
    <name type="scientific">Picea glauca</name>
    <name type="common">White spruce</name>
    <name type="synonym">Pinus glauca</name>
    <dbReference type="NCBI Taxonomy" id="3330"/>
    <lineage>
        <taxon>Eukaryota</taxon>
        <taxon>Viridiplantae</taxon>
        <taxon>Streptophyta</taxon>
        <taxon>Embryophyta</taxon>
        <taxon>Tracheophyta</taxon>
        <taxon>Spermatophyta</taxon>
        <taxon>Pinopsida</taxon>
        <taxon>Pinidae</taxon>
        <taxon>Conifers I</taxon>
        <taxon>Pinales</taxon>
        <taxon>Pinaceae</taxon>
        <taxon>Picea</taxon>
    </lineage>
</organism>
<sequence>MWDSIGDDFCSLASEVFASGRLSEFLNQGLIKLIPKNAARDTIGGWRPMHNRDISDASKPHIYIYIIRVNSTNLNGS</sequence>
<reference evidence="1" key="1">
    <citation type="journal article" date="2015" name="Genome Biol. Evol.">
        <title>Organellar Genomes of White Spruce (Picea glauca): Assembly and Annotation.</title>
        <authorList>
            <person name="Jackman S.D."/>
            <person name="Warren R.L."/>
            <person name="Gibb E.A."/>
            <person name="Vandervalk B.P."/>
            <person name="Mohamadi H."/>
            <person name="Chu J."/>
            <person name="Raymond A."/>
            <person name="Pleasance S."/>
            <person name="Coope R."/>
            <person name="Wildung M.R."/>
            <person name="Ritland C.E."/>
            <person name="Bousquet J."/>
            <person name="Jones S.J."/>
            <person name="Bohlmann J."/>
            <person name="Birol I."/>
        </authorList>
    </citation>
    <scope>NUCLEOTIDE SEQUENCE [LARGE SCALE GENOMIC DNA]</scope>
    <source>
        <tissue evidence="1">Flushing bud</tissue>
    </source>
</reference>
<geneLocation type="mitochondrion" evidence="1"/>